<sequence>MNKSINNKLLASFIGSQEIQQLAVMYGFTNELRSIETKLAAPVLSEQEYKVSFILEDELTLTYTLYHSNMTELSDDEIRQYSYDVISKHNNIDKTLFYEHAMIEVLSKTDASGNPLPLVLSSKKGENHAI</sequence>
<evidence type="ECO:0000313" key="1">
    <source>
        <dbReference type="EMBL" id="RHW31948.1"/>
    </source>
</evidence>
<reference evidence="1 2" key="1">
    <citation type="journal article" date="2007" name="Int. J. Syst. Evol. Microbiol.">
        <title>Oceanobacillus profundus sp. nov., isolated from a deep-sea sediment core.</title>
        <authorList>
            <person name="Kim Y.G."/>
            <person name="Choi D.H."/>
            <person name="Hyun S."/>
            <person name="Cho B.C."/>
        </authorList>
    </citation>
    <scope>NUCLEOTIDE SEQUENCE [LARGE SCALE GENOMIC DNA]</scope>
    <source>
        <strain evidence="1 2">DSM 18246</strain>
    </source>
</reference>
<evidence type="ECO:0000313" key="2">
    <source>
        <dbReference type="Proteomes" id="UP000285456"/>
    </source>
</evidence>
<organism evidence="1 2">
    <name type="scientific">Oceanobacillus profundus</name>
    <dbReference type="NCBI Taxonomy" id="372463"/>
    <lineage>
        <taxon>Bacteria</taxon>
        <taxon>Bacillati</taxon>
        <taxon>Bacillota</taxon>
        <taxon>Bacilli</taxon>
        <taxon>Bacillales</taxon>
        <taxon>Bacillaceae</taxon>
        <taxon>Oceanobacillus</taxon>
    </lineage>
</organism>
<accession>A0A417YGK3</accession>
<dbReference type="EMBL" id="QWEH01000007">
    <property type="protein sequence ID" value="RHW31948.1"/>
    <property type="molecule type" value="Genomic_DNA"/>
</dbReference>
<dbReference type="AlphaFoldDB" id="A0A417YGK3"/>
<dbReference type="RefSeq" id="WP_118889506.1">
    <property type="nucleotide sequence ID" value="NZ_PHUT01000007.1"/>
</dbReference>
<proteinExistence type="predicted"/>
<comment type="caution">
    <text evidence="1">The sequence shown here is derived from an EMBL/GenBank/DDBJ whole genome shotgun (WGS) entry which is preliminary data.</text>
</comment>
<keyword evidence="2" id="KW-1185">Reference proteome</keyword>
<gene>
    <name evidence="1" type="ORF">D1B32_11965</name>
</gene>
<name>A0A417YGK3_9BACI</name>
<dbReference type="Proteomes" id="UP000285456">
    <property type="component" value="Unassembled WGS sequence"/>
</dbReference>
<protein>
    <submittedName>
        <fullName evidence="1">Uncharacterized protein</fullName>
    </submittedName>
</protein>